<feature type="domain" description="Xylulose 5-phosphate/Fructose 6-phosphate phosphoketolase N-terminal" evidence="2">
    <location>
        <begin position="55"/>
        <end position="130"/>
    </location>
</feature>
<dbReference type="GO" id="GO:0005975">
    <property type="term" value="P:carbohydrate metabolic process"/>
    <property type="evidence" value="ECO:0007669"/>
    <property type="project" value="InterPro"/>
</dbReference>
<feature type="region of interest" description="Disordered" evidence="1">
    <location>
        <begin position="168"/>
        <end position="195"/>
    </location>
</feature>
<sequence>MSRIDPHMVTHEKCFIRETSVDVLFAIGSVHGAPPALAWPASGSRVGKFAPNCIRHVDPETPGFIRTVGELGLAVAASFGAFMDGPDLIVTYSVGDGEAAAGPIAWAWRAIKYLDAAESGYKHPDFTLYGKMTKGLVMPSRPKPAKRRVAFCVLQDWLESYNNVEPSTVAESRSSAKEPEKNRRTRQASASFSPDKLESSKIGALIRTGAAWYNKSGRILSGISTLELGGGRVIEVPSAPCCQGSMQGYSLTGQTAVFPSHEPFLGLVHTMIVHHGKFCRMARTLPVGEAVYIASTTSRLPKLSGSRARVANVGDLLVLAAESLHPHARWQPDFVNDMFCTEQASLLQLSQLRGRAAGKIARTTLGEFEKGEDFHTINTRHSRTMADSVASSFKAIRIIRLHTR</sequence>
<dbReference type="OrthoDB" id="2532903at2759"/>
<evidence type="ECO:0000256" key="1">
    <source>
        <dbReference type="SAM" id="MobiDB-lite"/>
    </source>
</evidence>
<keyword evidence="4" id="KW-1185">Reference proteome</keyword>
<dbReference type="InterPro" id="IPR029061">
    <property type="entry name" value="THDP-binding"/>
</dbReference>
<dbReference type="InterPro" id="IPR018970">
    <property type="entry name" value="Xul5P/Fru6P_PKetolase_N"/>
</dbReference>
<dbReference type="GO" id="GO:0016832">
    <property type="term" value="F:aldehyde-lyase activity"/>
    <property type="evidence" value="ECO:0007669"/>
    <property type="project" value="InterPro"/>
</dbReference>
<evidence type="ECO:0000259" key="2">
    <source>
        <dbReference type="Pfam" id="PF09364"/>
    </source>
</evidence>
<name>A0A8E5MH19_USTVR</name>
<proteinExistence type="predicted"/>
<dbReference type="GeneID" id="66064490"/>
<organism evidence="3 4">
    <name type="scientific">Ustilaginoidea virens</name>
    <name type="common">Rice false smut fungus</name>
    <name type="synonym">Villosiclava virens</name>
    <dbReference type="NCBI Taxonomy" id="1159556"/>
    <lineage>
        <taxon>Eukaryota</taxon>
        <taxon>Fungi</taxon>
        <taxon>Dikarya</taxon>
        <taxon>Ascomycota</taxon>
        <taxon>Pezizomycotina</taxon>
        <taxon>Sordariomycetes</taxon>
        <taxon>Hypocreomycetidae</taxon>
        <taxon>Hypocreales</taxon>
        <taxon>Clavicipitaceae</taxon>
        <taxon>Ustilaginoidea</taxon>
    </lineage>
</organism>
<reference evidence="3" key="1">
    <citation type="submission" date="2020-03" db="EMBL/GenBank/DDBJ databases">
        <title>A mixture of massive structural variations and highly conserved coding sequences in Ustilaginoidea virens genome.</title>
        <authorList>
            <person name="Zhang K."/>
            <person name="Zhao Z."/>
            <person name="Zhang Z."/>
            <person name="Li Y."/>
            <person name="Hsiang T."/>
            <person name="Sun W."/>
        </authorList>
    </citation>
    <scope>NUCLEOTIDE SEQUENCE</scope>
    <source>
        <strain evidence="3">UV-8b</strain>
    </source>
</reference>
<dbReference type="Pfam" id="PF09364">
    <property type="entry name" value="XFP_N"/>
    <property type="match status" value="1"/>
</dbReference>
<gene>
    <name evidence="3" type="ORF">UV8b_03712</name>
</gene>
<accession>A0A8E5MH19</accession>
<dbReference type="EMBL" id="CP072755">
    <property type="protein sequence ID" value="QUC19471.1"/>
    <property type="molecule type" value="Genomic_DNA"/>
</dbReference>
<dbReference type="KEGG" id="uvi:66064490"/>
<dbReference type="InterPro" id="IPR005593">
    <property type="entry name" value="Xul5P/Fru6P_PKetolase"/>
</dbReference>
<dbReference type="Gene3D" id="3.40.50.970">
    <property type="match status" value="2"/>
</dbReference>
<evidence type="ECO:0000313" key="4">
    <source>
        <dbReference type="Proteomes" id="UP000027002"/>
    </source>
</evidence>
<dbReference type="SUPFAM" id="SSF52518">
    <property type="entry name" value="Thiamin diphosphate-binding fold (THDP-binding)"/>
    <property type="match status" value="1"/>
</dbReference>
<dbReference type="RefSeq" id="XP_042997144.1">
    <property type="nucleotide sequence ID" value="XM_043141210.1"/>
</dbReference>
<dbReference type="PANTHER" id="PTHR31273:SF1">
    <property type="entry name" value="PHOSPHOKETOLASE-RELATED"/>
    <property type="match status" value="1"/>
</dbReference>
<dbReference type="Pfam" id="PF03894">
    <property type="entry name" value="XFP"/>
    <property type="match status" value="1"/>
</dbReference>
<dbReference type="Proteomes" id="UP000027002">
    <property type="component" value="Chromosome 3"/>
</dbReference>
<evidence type="ECO:0000313" key="3">
    <source>
        <dbReference type="EMBL" id="QUC19471.1"/>
    </source>
</evidence>
<dbReference type="PANTHER" id="PTHR31273">
    <property type="entry name" value="PHOSPHOKETOLASE-RELATED"/>
    <property type="match status" value="1"/>
</dbReference>
<dbReference type="AlphaFoldDB" id="A0A8E5MH19"/>
<protein>
    <recommendedName>
        <fullName evidence="2">Xylulose 5-phosphate/Fructose 6-phosphate phosphoketolase N-terminal domain-containing protein</fullName>
    </recommendedName>
</protein>